<dbReference type="PROSITE" id="PS51257">
    <property type="entry name" value="PROKAR_LIPOPROTEIN"/>
    <property type="match status" value="1"/>
</dbReference>
<organism evidence="1 2">
    <name type="scientific">Aureibacter tunicatorum</name>
    <dbReference type="NCBI Taxonomy" id="866807"/>
    <lineage>
        <taxon>Bacteria</taxon>
        <taxon>Pseudomonadati</taxon>
        <taxon>Bacteroidota</taxon>
        <taxon>Cytophagia</taxon>
        <taxon>Cytophagales</taxon>
        <taxon>Persicobacteraceae</taxon>
        <taxon>Aureibacter</taxon>
    </lineage>
</organism>
<dbReference type="EMBL" id="JAVDQD010000001">
    <property type="protein sequence ID" value="MDR6237380.1"/>
    <property type="molecule type" value="Genomic_DNA"/>
</dbReference>
<proteinExistence type="predicted"/>
<keyword evidence="2" id="KW-1185">Reference proteome</keyword>
<dbReference type="Proteomes" id="UP001185092">
    <property type="component" value="Unassembled WGS sequence"/>
</dbReference>
<evidence type="ECO:0000313" key="1">
    <source>
        <dbReference type="EMBL" id="MDR6237380.1"/>
    </source>
</evidence>
<comment type="caution">
    <text evidence="1">The sequence shown here is derived from an EMBL/GenBank/DDBJ whole genome shotgun (WGS) entry which is preliminary data.</text>
</comment>
<accession>A0AAE3XJ71</accession>
<dbReference type="RefSeq" id="WP_309936841.1">
    <property type="nucleotide sequence ID" value="NZ_AP025305.1"/>
</dbReference>
<reference evidence="1" key="1">
    <citation type="submission" date="2023-07" db="EMBL/GenBank/DDBJ databases">
        <title>Genomic Encyclopedia of Type Strains, Phase IV (KMG-IV): sequencing the most valuable type-strain genomes for metagenomic binning, comparative biology and taxonomic classification.</title>
        <authorList>
            <person name="Goeker M."/>
        </authorList>
    </citation>
    <scope>NUCLEOTIDE SEQUENCE</scope>
    <source>
        <strain evidence="1">DSM 26174</strain>
    </source>
</reference>
<dbReference type="AlphaFoldDB" id="A0AAE3XJ71"/>
<name>A0AAE3XJ71_9BACT</name>
<gene>
    <name evidence="1" type="ORF">HNQ88_000356</name>
</gene>
<sequence>MKKYIYALFIAAGLFACKNEDLEKGADNNHQTETSNPEAITYKLSVAGELLRNESSFSRAKKIMNDEKTFFGIQVYQMDTNNTNSEKYAWGLFDNVDSMQIELIPNKKYKFDVVSYKKGTGGGLYNFKESEIDSISIYLGDPFYFKKISNGFNYSLTSKLDVFSNYISYFDKNNRSYTSSYPEIEAYVGRVYVIPDESSENNNINIVLNKAAYGSRLVVQNLNDGQIKIRFQDKTMTFDQDTTTAMKIISRDLSYIANASINNDSTYLNKTIKNYISITKIHDSGIEESLYSGNLEFNRNKITTYTLTAPSSNGESGQGGFSFTFEETPMEEIDGGEIFDIPQNNPN</sequence>
<protein>
    <submittedName>
        <fullName evidence="1">Uncharacterized protein</fullName>
    </submittedName>
</protein>
<evidence type="ECO:0000313" key="2">
    <source>
        <dbReference type="Proteomes" id="UP001185092"/>
    </source>
</evidence>